<feature type="domain" description="DUF1559" evidence="2">
    <location>
        <begin position="337"/>
        <end position="428"/>
    </location>
</feature>
<dbReference type="PANTHER" id="PTHR30093:SF2">
    <property type="entry name" value="TYPE II SECRETION SYSTEM PROTEIN H"/>
    <property type="match status" value="1"/>
</dbReference>
<feature type="chain" id="PRO_5016861341" evidence="1">
    <location>
        <begin position="24"/>
        <end position="543"/>
    </location>
</feature>
<dbReference type="Pfam" id="PF07596">
    <property type="entry name" value="SBP_bac_10"/>
    <property type="match status" value="1"/>
</dbReference>
<dbReference type="AlphaFoldDB" id="A0A368KUZ5"/>
<dbReference type="EMBL" id="QPEX01000010">
    <property type="protein sequence ID" value="RCS54151.1"/>
    <property type="molecule type" value="Genomic_DNA"/>
</dbReference>
<comment type="caution">
    <text evidence="3">The sequence shown here is derived from an EMBL/GenBank/DDBJ whole genome shotgun (WGS) entry which is preliminary data.</text>
</comment>
<dbReference type="RefSeq" id="WP_114367217.1">
    <property type="nucleotide sequence ID" value="NZ_QPEX01000010.1"/>
</dbReference>
<dbReference type="PANTHER" id="PTHR30093">
    <property type="entry name" value="GENERAL SECRETION PATHWAY PROTEIN G"/>
    <property type="match status" value="1"/>
</dbReference>
<evidence type="ECO:0000256" key="1">
    <source>
        <dbReference type="SAM" id="SignalP"/>
    </source>
</evidence>
<gene>
    <name evidence="3" type="ORF">DTL42_03095</name>
</gene>
<proteinExistence type="predicted"/>
<name>A0A368KUZ5_9BACT</name>
<keyword evidence="1" id="KW-0732">Signal</keyword>
<reference evidence="3 4" key="1">
    <citation type="submission" date="2018-07" db="EMBL/GenBank/DDBJ databases">
        <title>Comparative genomes isolates from brazilian mangrove.</title>
        <authorList>
            <person name="De Araujo J.E."/>
            <person name="Taketani R.G."/>
            <person name="Silva M.C.P."/>
            <person name="Lourenco M.V."/>
            <person name="Oliveira V.M."/>
            <person name="Andreote F.D."/>
        </authorList>
    </citation>
    <scope>NUCLEOTIDE SEQUENCE [LARGE SCALE GENOMIC DNA]</scope>
    <source>
        <strain evidence="3 4">HEX PRIS-MGV</strain>
    </source>
</reference>
<evidence type="ECO:0000313" key="4">
    <source>
        <dbReference type="Proteomes" id="UP000253562"/>
    </source>
</evidence>
<feature type="signal peptide" evidence="1">
    <location>
        <begin position="1"/>
        <end position="23"/>
    </location>
</feature>
<evidence type="ECO:0000313" key="3">
    <source>
        <dbReference type="EMBL" id="RCS54151.1"/>
    </source>
</evidence>
<accession>A0A368KUZ5</accession>
<protein>
    <submittedName>
        <fullName evidence="3">DUF1559 domain-containing protein</fullName>
    </submittedName>
</protein>
<organism evidence="3 4">
    <name type="scientific">Bremerella cremea</name>
    <dbReference type="NCBI Taxonomy" id="1031537"/>
    <lineage>
        <taxon>Bacteria</taxon>
        <taxon>Pseudomonadati</taxon>
        <taxon>Planctomycetota</taxon>
        <taxon>Planctomycetia</taxon>
        <taxon>Pirellulales</taxon>
        <taxon>Pirellulaceae</taxon>
        <taxon>Bremerella</taxon>
    </lineage>
</organism>
<sequence length="543" mass="59816">MRLRTVSLCWILSVLVLSAPVMAEENVGTEFIPPHSAVAILAKPQAIYGSPLLQMVPWEVLNVKTEEIAGLPIQAIDSVLAIASPPGVNGKPSLGIVVKLNHGITPEKLLAPIQERWPFTEATWPGTQQKYLQGSPELMFDIYPVDDNTYLLAMPETLKAMLAQKEQPQTSPLATLVQTSSEQGEVQAFLIMEPLRDMLEFLVADPNLQKFPGLKELPSHLQSAHLIGNLDMEKGGLTLKLTTESPAQAEQLQKIVSKLLDLGVERAIQMGQPPKTNEVEENAFRQYVTRICNTLRAAIEPEVEGNQVILTTVGKPGTSPQVMVASGTAVLVPLIASAQQQAFRSGSVNNMKQIILAMHNYHETYGHMPANSYDKEGKPLLSWRVHLLPFVEQAALYDQFHLDEPWDSEHNRKLAEMIPDPYLSPSSKNELGPQAKTRYLKPLGEGFPASAKKNLRFQDLTDGASNTIAIVEVPPSDAVLWTRPDDFHPNMDSLLESFTPGETAGIIAALYDGSVHSMLKKDLTDQILKVLLTHQGGEPNKYY</sequence>
<dbReference type="InterPro" id="IPR011453">
    <property type="entry name" value="DUF1559"/>
</dbReference>
<evidence type="ECO:0000259" key="2">
    <source>
        <dbReference type="Pfam" id="PF07596"/>
    </source>
</evidence>
<dbReference type="OrthoDB" id="285651at2"/>
<dbReference type="Proteomes" id="UP000253562">
    <property type="component" value="Unassembled WGS sequence"/>
</dbReference>